<dbReference type="Pfam" id="PF07536">
    <property type="entry name" value="HWE_HK"/>
    <property type="match status" value="1"/>
</dbReference>
<evidence type="ECO:0000256" key="5">
    <source>
        <dbReference type="ARBA" id="ARBA00022741"/>
    </source>
</evidence>
<keyword evidence="9" id="KW-0614">Plasmid</keyword>
<dbReference type="KEGG" id="spha:D3Y57_00350"/>
<proteinExistence type="predicted"/>
<dbReference type="InterPro" id="IPR013656">
    <property type="entry name" value="PAS_4"/>
</dbReference>
<evidence type="ECO:0000259" key="8">
    <source>
        <dbReference type="SMART" id="SM00911"/>
    </source>
</evidence>
<organism evidence="9 10">
    <name type="scientific">Sphingomonas paeninsulae</name>
    <dbReference type="NCBI Taxonomy" id="2319844"/>
    <lineage>
        <taxon>Bacteria</taxon>
        <taxon>Pseudomonadati</taxon>
        <taxon>Pseudomonadota</taxon>
        <taxon>Alphaproteobacteria</taxon>
        <taxon>Sphingomonadales</taxon>
        <taxon>Sphingomonadaceae</taxon>
        <taxon>Sphingomonas</taxon>
    </lineage>
</organism>
<dbReference type="Proteomes" id="UP000276254">
    <property type="component" value="Plasmid unnamed2"/>
</dbReference>
<keyword evidence="4" id="KW-0808">Transferase</keyword>
<gene>
    <name evidence="9" type="ORF">D3Y57_00350</name>
</gene>
<evidence type="ECO:0000256" key="2">
    <source>
        <dbReference type="ARBA" id="ARBA00012438"/>
    </source>
</evidence>
<dbReference type="SMART" id="SM00911">
    <property type="entry name" value="HWE_HK"/>
    <property type="match status" value="1"/>
</dbReference>
<evidence type="ECO:0000313" key="9">
    <source>
        <dbReference type="EMBL" id="AYJ84726.1"/>
    </source>
</evidence>
<keyword evidence="10" id="KW-1185">Reference proteome</keyword>
<keyword evidence="6 9" id="KW-0418">Kinase</keyword>
<evidence type="ECO:0000256" key="3">
    <source>
        <dbReference type="ARBA" id="ARBA00022553"/>
    </source>
</evidence>
<dbReference type="Pfam" id="PF08448">
    <property type="entry name" value="PAS_4"/>
    <property type="match status" value="1"/>
</dbReference>
<dbReference type="EC" id="2.7.13.3" evidence="2"/>
<dbReference type="Gene3D" id="3.30.565.10">
    <property type="entry name" value="Histidine kinase-like ATPase, C-terminal domain"/>
    <property type="match status" value="1"/>
</dbReference>
<evidence type="ECO:0000256" key="6">
    <source>
        <dbReference type="ARBA" id="ARBA00022777"/>
    </source>
</evidence>
<name>A0A494TFS6_SPHPE</name>
<dbReference type="InterPro" id="IPR035965">
    <property type="entry name" value="PAS-like_dom_sf"/>
</dbReference>
<sequence length="355" mass="37858">MGLSFLTGEVRVGLRRVSELNSELAEREAFLAGVLASSTDCIKILDLDGRLTFMNEGGMRVMEVSDFNAIEGCAWPDFWQDAGNSDAKAALAAAQSGSASHFIGKADTFMGNSRWWDVSVSPINGPDGSPARILSVSRDTTALMESQEQQRLLNGELGHRLKNLLTLIQSIAMQTFRQADSLESASADFAARISALGKATDVLTATSWHKATLYEIVQAGITSIDGLADRVSFTGPDIELAAQPALALTLALHELSTNACKYGALSNENGTVAIEWKCEPGNDGSSGRFDFSWQEAGGPPVKPPTRRGFGTKLIERSLANYFRGPASLTFDPAGILFTIAVALTAPDDASSDFIA</sequence>
<keyword evidence="5" id="KW-0547">Nucleotide-binding</keyword>
<geneLocation type="plasmid" evidence="9">
    <name>unnamed2</name>
</geneLocation>
<dbReference type="GO" id="GO:0005524">
    <property type="term" value="F:ATP binding"/>
    <property type="evidence" value="ECO:0007669"/>
    <property type="project" value="UniProtKB-KW"/>
</dbReference>
<dbReference type="EMBL" id="CP032827">
    <property type="protein sequence ID" value="AYJ84726.1"/>
    <property type="molecule type" value="Genomic_DNA"/>
</dbReference>
<comment type="catalytic activity">
    <reaction evidence="1">
        <text>ATP + protein L-histidine = ADP + protein N-phospho-L-histidine.</text>
        <dbReference type="EC" id="2.7.13.3"/>
    </reaction>
</comment>
<keyword evidence="7" id="KW-0067">ATP-binding</keyword>
<feature type="domain" description="Signal transduction histidine kinase HWE region" evidence="8">
    <location>
        <begin position="156"/>
        <end position="237"/>
    </location>
</feature>
<keyword evidence="3" id="KW-0597">Phosphoprotein</keyword>
<reference evidence="9 10" key="1">
    <citation type="submission" date="2018-09" db="EMBL/GenBank/DDBJ databases">
        <title>Sphingomonas peninsula sp. nov., isolated from fildes peninsula, Antarctic soil.</title>
        <authorList>
            <person name="Yingchao G."/>
        </authorList>
    </citation>
    <scope>NUCLEOTIDE SEQUENCE [LARGE SCALE GENOMIC DNA]</scope>
    <source>
        <strain evidence="9 10">YZ-8</strain>
        <plasmid evidence="9 10">unnamed2</plasmid>
    </source>
</reference>
<evidence type="ECO:0000313" key="10">
    <source>
        <dbReference type="Proteomes" id="UP000276254"/>
    </source>
</evidence>
<dbReference type="GO" id="GO:0004673">
    <property type="term" value="F:protein histidine kinase activity"/>
    <property type="evidence" value="ECO:0007669"/>
    <property type="project" value="UniProtKB-EC"/>
</dbReference>
<accession>A0A494TFS6</accession>
<evidence type="ECO:0000256" key="4">
    <source>
        <dbReference type="ARBA" id="ARBA00022679"/>
    </source>
</evidence>
<protein>
    <recommendedName>
        <fullName evidence="2">histidine kinase</fullName>
        <ecNumber evidence="2">2.7.13.3</ecNumber>
    </recommendedName>
</protein>
<dbReference type="InterPro" id="IPR036890">
    <property type="entry name" value="HATPase_C_sf"/>
</dbReference>
<dbReference type="InterPro" id="IPR011102">
    <property type="entry name" value="Sig_transdc_His_kinase_HWE"/>
</dbReference>
<dbReference type="PANTHER" id="PTHR41523">
    <property type="entry name" value="TWO-COMPONENT SYSTEM SENSOR PROTEIN"/>
    <property type="match status" value="1"/>
</dbReference>
<evidence type="ECO:0000256" key="1">
    <source>
        <dbReference type="ARBA" id="ARBA00000085"/>
    </source>
</evidence>
<dbReference type="SUPFAM" id="SSF55785">
    <property type="entry name" value="PYP-like sensor domain (PAS domain)"/>
    <property type="match status" value="1"/>
</dbReference>
<dbReference type="Gene3D" id="3.30.450.20">
    <property type="entry name" value="PAS domain"/>
    <property type="match status" value="1"/>
</dbReference>
<dbReference type="AlphaFoldDB" id="A0A494TFS6"/>
<evidence type="ECO:0000256" key="7">
    <source>
        <dbReference type="ARBA" id="ARBA00022840"/>
    </source>
</evidence>
<dbReference type="OrthoDB" id="9760752at2"/>
<dbReference type="PANTHER" id="PTHR41523:SF7">
    <property type="entry name" value="HISTIDINE KINASE"/>
    <property type="match status" value="1"/>
</dbReference>